<evidence type="ECO:0000313" key="2">
    <source>
        <dbReference type="EMBL" id="RHZ83579.1"/>
    </source>
</evidence>
<sequence length="111" mass="12997">MSHDNTGHASDTYSVGMIMWVIALFPDREYDLELILKTIKGLRLKINTDTPQCYVDLMEEHWNKDPSERSSTETVYDISMAWVNDLLNGKKSRRFNYVFKCTSHITTKILY</sequence>
<accession>A0A397J5J4</accession>
<proteinExistence type="predicted"/>
<name>A0A397J5J4_9GLOM</name>
<dbReference type="AlphaFoldDB" id="A0A397J5J4"/>
<evidence type="ECO:0000313" key="3">
    <source>
        <dbReference type="Proteomes" id="UP000266861"/>
    </source>
</evidence>
<dbReference type="Pfam" id="PF07714">
    <property type="entry name" value="PK_Tyr_Ser-Thr"/>
    <property type="match status" value="1"/>
</dbReference>
<evidence type="ECO:0000259" key="1">
    <source>
        <dbReference type="Pfam" id="PF07714"/>
    </source>
</evidence>
<dbReference type="InterPro" id="IPR001245">
    <property type="entry name" value="Ser-Thr/Tyr_kinase_cat_dom"/>
</dbReference>
<dbReference type="Proteomes" id="UP000266861">
    <property type="component" value="Unassembled WGS sequence"/>
</dbReference>
<dbReference type="Gene3D" id="1.10.510.10">
    <property type="entry name" value="Transferase(Phosphotransferase) domain 1"/>
    <property type="match status" value="1"/>
</dbReference>
<organism evidence="2 3">
    <name type="scientific">Diversispora epigaea</name>
    <dbReference type="NCBI Taxonomy" id="1348612"/>
    <lineage>
        <taxon>Eukaryota</taxon>
        <taxon>Fungi</taxon>
        <taxon>Fungi incertae sedis</taxon>
        <taxon>Mucoromycota</taxon>
        <taxon>Glomeromycotina</taxon>
        <taxon>Glomeromycetes</taxon>
        <taxon>Diversisporales</taxon>
        <taxon>Diversisporaceae</taxon>
        <taxon>Diversispora</taxon>
    </lineage>
</organism>
<comment type="caution">
    <text evidence="2">The sequence shown here is derived from an EMBL/GenBank/DDBJ whole genome shotgun (WGS) entry which is preliminary data.</text>
</comment>
<dbReference type="EMBL" id="PQFF01000087">
    <property type="protein sequence ID" value="RHZ83579.1"/>
    <property type="molecule type" value="Genomic_DNA"/>
</dbReference>
<dbReference type="OrthoDB" id="10261027at2759"/>
<dbReference type="GO" id="GO:0004672">
    <property type="term" value="F:protein kinase activity"/>
    <property type="evidence" value="ECO:0007669"/>
    <property type="project" value="InterPro"/>
</dbReference>
<protein>
    <recommendedName>
        <fullName evidence="1">Serine-threonine/tyrosine-protein kinase catalytic domain-containing protein</fullName>
    </recommendedName>
</protein>
<keyword evidence="3" id="KW-1185">Reference proteome</keyword>
<dbReference type="SUPFAM" id="SSF56112">
    <property type="entry name" value="Protein kinase-like (PK-like)"/>
    <property type="match status" value="1"/>
</dbReference>
<reference evidence="2 3" key="1">
    <citation type="submission" date="2018-08" db="EMBL/GenBank/DDBJ databases">
        <title>Genome and evolution of the arbuscular mycorrhizal fungus Diversispora epigaea (formerly Glomus versiforme) and its bacterial endosymbionts.</title>
        <authorList>
            <person name="Sun X."/>
            <person name="Fei Z."/>
            <person name="Harrison M."/>
        </authorList>
    </citation>
    <scope>NUCLEOTIDE SEQUENCE [LARGE SCALE GENOMIC DNA]</scope>
    <source>
        <strain evidence="2 3">IT104</strain>
    </source>
</reference>
<dbReference type="InterPro" id="IPR011009">
    <property type="entry name" value="Kinase-like_dom_sf"/>
</dbReference>
<gene>
    <name evidence="2" type="ORF">Glove_91g12</name>
</gene>
<feature type="domain" description="Serine-threonine/tyrosine-protein kinase catalytic" evidence="1">
    <location>
        <begin position="4"/>
        <end position="75"/>
    </location>
</feature>